<dbReference type="InterPro" id="IPR052016">
    <property type="entry name" value="Bact_Sigma-Reg"/>
</dbReference>
<dbReference type="InterPro" id="IPR001932">
    <property type="entry name" value="PPM-type_phosphatase-like_dom"/>
</dbReference>
<dbReference type="Pfam" id="PF07228">
    <property type="entry name" value="SpoIIE"/>
    <property type="match status" value="1"/>
</dbReference>
<evidence type="ECO:0000313" key="5">
    <source>
        <dbReference type="Proteomes" id="UP000824136"/>
    </source>
</evidence>
<gene>
    <name evidence="4" type="ORF">IAC39_02175</name>
</gene>
<dbReference type="EMBL" id="DVLL01000010">
    <property type="protein sequence ID" value="HIT58509.1"/>
    <property type="molecule type" value="Genomic_DNA"/>
</dbReference>
<keyword evidence="2" id="KW-0812">Transmembrane</keyword>
<feature type="transmembrane region" description="Helical" evidence="2">
    <location>
        <begin position="52"/>
        <end position="79"/>
    </location>
</feature>
<dbReference type="SMART" id="SM00331">
    <property type="entry name" value="PP2C_SIG"/>
    <property type="match status" value="1"/>
</dbReference>
<reference evidence="4" key="2">
    <citation type="journal article" date="2021" name="PeerJ">
        <title>Extensive microbial diversity within the chicken gut microbiome revealed by metagenomics and culture.</title>
        <authorList>
            <person name="Gilroy R."/>
            <person name="Ravi A."/>
            <person name="Getino M."/>
            <person name="Pursley I."/>
            <person name="Horton D.L."/>
            <person name="Alikhan N.F."/>
            <person name="Baker D."/>
            <person name="Gharbi K."/>
            <person name="Hall N."/>
            <person name="Watson M."/>
            <person name="Adriaenssens E.M."/>
            <person name="Foster-Nyarko E."/>
            <person name="Jarju S."/>
            <person name="Secka A."/>
            <person name="Antonio M."/>
            <person name="Oren A."/>
            <person name="Chaudhuri R.R."/>
            <person name="La Ragione R."/>
            <person name="Hildebrand F."/>
            <person name="Pallen M.J."/>
        </authorList>
    </citation>
    <scope>NUCLEOTIDE SEQUENCE</scope>
    <source>
        <strain evidence="4">CHK33-4379</strain>
    </source>
</reference>
<accession>A0A9D1KJ38</accession>
<dbReference type="PANTHER" id="PTHR43156:SF2">
    <property type="entry name" value="STAGE II SPORULATION PROTEIN E"/>
    <property type="match status" value="1"/>
</dbReference>
<keyword evidence="2" id="KW-0472">Membrane</keyword>
<evidence type="ECO:0000256" key="2">
    <source>
        <dbReference type="SAM" id="Phobius"/>
    </source>
</evidence>
<name>A0A9D1KJ38_9FIRM</name>
<sequence length="735" mass="77936">MKGSDKITNRVLKPVWEFISKINHKKTTYAAVCAFAGAVLAQTSVWGGKGMLVAALTSVLPAALGGASVIGGLISAVLFGITPEEVAALASSVCVILVRLWFDNVNRLRYPLAASIAAGIVYASGRFLECRVAGLELIDYLEASACSALLMGAVLFSAKLFKTCSLSDIRSGDAVSMAAISSLIVCGAASLSFYAVNPGLILCFLAAVLSLSLYSRAEALSFTLSASLGLMLCDMSAESHMLYPLILILLCPDAIRKSKVFLGLYTLLGGGVLSFFCDEGYDLEAALSAIIAASLFFIIPEKAIPAADVRPVNFAEHTCGISGRLSFLADGADKLLDQLPAGEYSVTESVGERVYTGLCVGCESHSGCYDDGRQTAQIMLAGLDELKNVGRDYFAPFCQRADDAARLVKETKRKLSYVSEAERRISAKSSGLRSALAAAGKSLRDASDESSAPAGLIKELYDSGIACEECVYDPEGCAEMYFKSGIRLNEKKLCRIAGRWLHTCVEVSSRIQTPELLKLTLLPVNRLRPKVGSCSLPKEAGGCTGDSVSIFENSKYLYLLLCDGMGTGEEAASYATTLAKNIKMLIESGFCPDSAISLSAELMRCSFPEECFSTVDLTQINLLTGRTVIKKFGAAKSIAISEKGEQQIIASGGYPIGIIEGCLPYVAEVTIKPGDAIVMLSDGADSLDPGRIASSICIEKNVGENAVASKLAHEAFVSRRTEQRDDVSVAVISLA</sequence>
<dbReference type="PROSITE" id="PS51746">
    <property type="entry name" value="PPM_2"/>
    <property type="match status" value="1"/>
</dbReference>
<evidence type="ECO:0000256" key="1">
    <source>
        <dbReference type="ARBA" id="ARBA00022801"/>
    </source>
</evidence>
<dbReference type="AlphaFoldDB" id="A0A9D1KJ38"/>
<proteinExistence type="predicted"/>
<dbReference type="Gene3D" id="3.60.40.10">
    <property type="entry name" value="PPM-type phosphatase domain"/>
    <property type="match status" value="1"/>
</dbReference>
<dbReference type="SUPFAM" id="SSF81606">
    <property type="entry name" value="PP2C-like"/>
    <property type="match status" value="1"/>
</dbReference>
<protein>
    <submittedName>
        <fullName evidence="4">SpoIIE family protein phosphatase</fullName>
    </submittedName>
</protein>
<feature type="domain" description="PPM-type phosphatase" evidence="3">
    <location>
        <begin position="530"/>
        <end position="734"/>
    </location>
</feature>
<reference evidence="4" key="1">
    <citation type="submission" date="2020-10" db="EMBL/GenBank/DDBJ databases">
        <authorList>
            <person name="Gilroy R."/>
        </authorList>
    </citation>
    <scope>NUCLEOTIDE SEQUENCE</scope>
    <source>
        <strain evidence="4">CHK33-4379</strain>
    </source>
</reference>
<dbReference type="InterPro" id="IPR036457">
    <property type="entry name" value="PPM-type-like_dom_sf"/>
</dbReference>
<feature type="transmembrane region" description="Helical" evidence="2">
    <location>
        <begin position="28"/>
        <end position="46"/>
    </location>
</feature>
<dbReference type="Proteomes" id="UP000824136">
    <property type="component" value="Unassembled WGS sequence"/>
</dbReference>
<organism evidence="4 5">
    <name type="scientific">Candidatus Faeciplasma pullistercoris</name>
    <dbReference type="NCBI Taxonomy" id="2840800"/>
    <lineage>
        <taxon>Bacteria</taxon>
        <taxon>Bacillati</taxon>
        <taxon>Bacillota</taxon>
        <taxon>Clostridia</taxon>
        <taxon>Eubacteriales</taxon>
        <taxon>Oscillospiraceae</taxon>
        <taxon>Oscillospiraceae incertae sedis</taxon>
        <taxon>Candidatus Faeciplasma</taxon>
    </lineage>
</organism>
<evidence type="ECO:0000313" key="4">
    <source>
        <dbReference type="EMBL" id="HIT58509.1"/>
    </source>
</evidence>
<evidence type="ECO:0000259" key="3">
    <source>
        <dbReference type="PROSITE" id="PS51746"/>
    </source>
</evidence>
<keyword evidence="2" id="KW-1133">Transmembrane helix</keyword>
<dbReference type="PANTHER" id="PTHR43156">
    <property type="entry name" value="STAGE II SPORULATION PROTEIN E-RELATED"/>
    <property type="match status" value="1"/>
</dbReference>
<feature type="transmembrane region" description="Helical" evidence="2">
    <location>
        <begin position="200"/>
        <end position="217"/>
    </location>
</feature>
<dbReference type="GO" id="GO:0016791">
    <property type="term" value="F:phosphatase activity"/>
    <property type="evidence" value="ECO:0007669"/>
    <property type="project" value="TreeGrafter"/>
</dbReference>
<keyword evidence="1" id="KW-0378">Hydrolase</keyword>
<comment type="caution">
    <text evidence="4">The sequence shown here is derived from an EMBL/GenBank/DDBJ whole genome shotgun (WGS) entry which is preliminary data.</text>
</comment>